<evidence type="ECO:0000313" key="7">
    <source>
        <dbReference type="Proteomes" id="UP001151582"/>
    </source>
</evidence>
<dbReference type="GO" id="GO:0005576">
    <property type="term" value="C:extracellular region"/>
    <property type="evidence" value="ECO:0007669"/>
    <property type="project" value="InterPro"/>
</dbReference>
<dbReference type="OrthoDB" id="40902at2759"/>
<keyword evidence="7" id="KW-1185">Reference proteome</keyword>
<evidence type="ECO:0000256" key="2">
    <source>
        <dbReference type="ARBA" id="ARBA00012369"/>
    </source>
</evidence>
<evidence type="ECO:0000256" key="4">
    <source>
        <dbReference type="SAM" id="MobiDB-lite"/>
    </source>
</evidence>
<dbReference type="InterPro" id="IPR036691">
    <property type="entry name" value="Endo/exonu/phosph_ase_sf"/>
</dbReference>
<accession>A0A9W8E9J7</accession>
<protein>
    <recommendedName>
        <fullName evidence="2">sphingomyelin phosphodiesterase</fullName>
        <ecNumber evidence="2">3.1.4.12</ecNumber>
    </recommendedName>
</protein>
<sequence length="429" mass="47166">MADQTAPPKNDDSTVRILTLNAFLRPPGIKTNASDYKEHRVDFIIRHILPNYDIVSFQELFAFMSERRRRLIRAAEALGFKYWYGSSTKSWLDLSIDGGLLTLSRYPIVATDSVQFPRGKFSDWLCAKGAIYAKIQLPASGTHLHLFTTHTQASYERVLTLRDPTARIRLKQFHLIHRFIMKKTLDRAPGEPIILQGDLNVDARVHDSARSLTPQGLFSTHSSKEYRAMMAVLSGDSAVVESLIRSPTQRPTSLASASSSPRLASAVPPSSTLGPSTETAVAGTKPSTAPLPFRDLVYDELGYHPVTFGDIEFNDHGAFQPKDLILTGLAEHASCQRLDYALWVDPLPMPPIPKGTTTISQPRYTVEPAKASVVPLHTHEFGTSAVFTQISDHYGVATTLHLVPVTDPPAVSSSSSSLSVPDQPTPQSI</sequence>
<organism evidence="6 7">
    <name type="scientific">Dimargaris verticillata</name>
    <dbReference type="NCBI Taxonomy" id="2761393"/>
    <lineage>
        <taxon>Eukaryota</taxon>
        <taxon>Fungi</taxon>
        <taxon>Fungi incertae sedis</taxon>
        <taxon>Zoopagomycota</taxon>
        <taxon>Kickxellomycotina</taxon>
        <taxon>Dimargaritomycetes</taxon>
        <taxon>Dimargaritales</taxon>
        <taxon>Dimargaritaceae</taxon>
        <taxon>Dimargaris</taxon>
    </lineage>
</organism>
<dbReference type="GO" id="GO:0004767">
    <property type="term" value="F:sphingomyelin phosphodiesterase activity"/>
    <property type="evidence" value="ECO:0007669"/>
    <property type="project" value="UniProtKB-EC"/>
</dbReference>
<proteinExistence type="inferred from homology"/>
<name>A0A9W8E9J7_9FUNG</name>
<feature type="compositionally biased region" description="Low complexity" evidence="4">
    <location>
        <begin position="250"/>
        <end position="271"/>
    </location>
</feature>
<dbReference type="EC" id="3.1.4.12" evidence="2"/>
<dbReference type="InterPro" id="IPR017766">
    <property type="entry name" value="Sphingomyelinase/PLipase_C"/>
</dbReference>
<dbReference type="Gene3D" id="3.60.10.10">
    <property type="entry name" value="Endonuclease/exonuclease/phosphatase"/>
    <property type="match status" value="1"/>
</dbReference>
<reference evidence="6" key="1">
    <citation type="submission" date="2022-07" db="EMBL/GenBank/DDBJ databases">
        <title>Phylogenomic reconstructions and comparative analyses of Kickxellomycotina fungi.</title>
        <authorList>
            <person name="Reynolds N.K."/>
            <person name="Stajich J.E."/>
            <person name="Barry K."/>
            <person name="Grigoriev I.V."/>
            <person name="Crous P."/>
            <person name="Smith M.E."/>
        </authorList>
    </citation>
    <scope>NUCLEOTIDE SEQUENCE</scope>
    <source>
        <strain evidence="6">RSA 567</strain>
    </source>
</reference>
<dbReference type="Pfam" id="PF03372">
    <property type="entry name" value="Exo_endo_phos"/>
    <property type="match status" value="1"/>
</dbReference>
<comment type="caution">
    <text evidence="6">The sequence shown here is derived from an EMBL/GenBank/DDBJ whole genome shotgun (WGS) entry which is preliminary data.</text>
</comment>
<evidence type="ECO:0000256" key="1">
    <source>
        <dbReference type="ARBA" id="ARBA00006335"/>
    </source>
</evidence>
<dbReference type="InterPro" id="IPR038772">
    <property type="entry name" value="Sph/SMPD2-like"/>
</dbReference>
<dbReference type="PANTHER" id="PTHR16320:SF1">
    <property type="entry name" value="SPHINGOMYELINASE DDB_G0288017"/>
    <property type="match status" value="1"/>
</dbReference>
<evidence type="ECO:0000256" key="3">
    <source>
        <dbReference type="ARBA" id="ARBA00022801"/>
    </source>
</evidence>
<dbReference type="SUPFAM" id="SSF56219">
    <property type="entry name" value="DNase I-like"/>
    <property type="match status" value="1"/>
</dbReference>
<gene>
    <name evidence="6" type="ORF">H4R34_002888</name>
</gene>
<comment type="similarity">
    <text evidence="1">Belongs to the neutral sphingomyelinase family.</text>
</comment>
<dbReference type="CDD" id="cd09078">
    <property type="entry name" value="nSMase"/>
    <property type="match status" value="1"/>
</dbReference>
<evidence type="ECO:0000313" key="6">
    <source>
        <dbReference type="EMBL" id="KAJ1979272.1"/>
    </source>
</evidence>
<dbReference type="PANTHER" id="PTHR16320">
    <property type="entry name" value="SPHINGOMYELINASE FAMILY MEMBER"/>
    <property type="match status" value="1"/>
</dbReference>
<dbReference type="AlphaFoldDB" id="A0A9W8E9J7"/>
<feature type="region of interest" description="Disordered" evidence="4">
    <location>
        <begin position="249"/>
        <end position="286"/>
    </location>
</feature>
<evidence type="ECO:0000259" key="5">
    <source>
        <dbReference type="Pfam" id="PF03372"/>
    </source>
</evidence>
<dbReference type="Proteomes" id="UP001151582">
    <property type="component" value="Unassembled WGS sequence"/>
</dbReference>
<feature type="compositionally biased region" description="Low complexity" evidence="4">
    <location>
        <begin position="410"/>
        <end position="421"/>
    </location>
</feature>
<dbReference type="InterPro" id="IPR005135">
    <property type="entry name" value="Endo/exonuclease/phosphatase"/>
</dbReference>
<feature type="region of interest" description="Disordered" evidence="4">
    <location>
        <begin position="410"/>
        <end position="429"/>
    </location>
</feature>
<feature type="domain" description="Endonuclease/exonuclease/phosphatase" evidence="5">
    <location>
        <begin position="45"/>
        <end position="253"/>
    </location>
</feature>
<dbReference type="EMBL" id="JANBQB010000227">
    <property type="protein sequence ID" value="KAJ1979272.1"/>
    <property type="molecule type" value="Genomic_DNA"/>
</dbReference>
<dbReference type="GO" id="GO:0005737">
    <property type="term" value="C:cytoplasm"/>
    <property type="evidence" value="ECO:0007669"/>
    <property type="project" value="TreeGrafter"/>
</dbReference>
<keyword evidence="3" id="KW-0378">Hydrolase</keyword>